<dbReference type="Proteomes" id="UP001165293">
    <property type="component" value="Unassembled WGS sequence"/>
</dbReference>
<keyword evidence="1" id="KW-0732">Signal</keyword>
<organism evidence="2 3">
    <name type="scientific">Noviluteimonas lactosilytica</name>
    <dbReference type="NCBI Taxonomy" id="2888523"/>
    <lineage>
        <taxon>Bacteria</taxon>
        <taxon>Pseudomonadati</taxon>
        <taxon>Pseudomonadota</taxon>
        <taxon>Gammaproteobacteria</taxon>
        <taxon>Lysobacterales</taxon>
        <taxon>Lysobacteraceae</taxon>
        <taxon>Noviluteimonas</taxon>
    </lineage>
</organism>
<protein>
    <recommendedName>
        <fullName evidence="4">Cytochrome c domain-containing protein</fullName>
    </recommendedName>
</protein>
<comment type="caution">
    <text evidence="2">The sequence shown here is derived from an EMBL/GenBank/DDBJ whole genome shotgun (WGS) entry which is preliminary data.</text>
</comment>
<gene>
    <name evidence="2" type="ORF">LK996_16470</name>
</gene>
<name>A0ABS8JM17_9GAMM</name>
<evidence type="ECO:0000313" key="3">
    <source>
        <dbReference type="Proteomes" id="UP001165293"/>
    </source>
</evidence>
<sequence>MTKALLSLLALSVAAVSVGINHPAPNRAMTRFAQPWMRRSSDANLPEVGSRRSRLVVSYCGQCHAPPPPTIHSEDEWRGLIVRMDMRAWTLQQPSVRVASNDELIEIARYYIAFSKSDANTGQPR</sequence>
<feature type="signal peptide" evidence="1">
    <location>
        <begin position="1"/>
        <end position="23"/>
    </location>
</feature>
<feature type="chain" id="PRO_5046545230" description="Cytochrome c domain-containing protein" evidence="1">
    <location>
        <begin position="24"/>
        <end position="125"/>
    </location>
</feature>
<reference evidence="2" key="1">
    <citation type="submission" date="2021-10" db="EMBL/GenBank/DDBJ databases">
        <authorList>
            <person name="Lyu M."/>
            <person name="Wang X."/>
            <person name="Meng X."/>
            <person name="Xu K."/>
        </authorList>
    </citation>
    <scope>NUCLEOTIDE SEQUENCE</scope>
    <source>
        <strain evidence="2">A6</strain>
    </source>
</reference>
<keyword evidence="3" id="KW-1185">Reference proteome</keyword>
<accession>A0ABS8JM17</accession>
<evidence type="ECO:0000313" key="2">
    <source>
        <dbReference type="EMBL" id="MCC8364666.1"/>
    </source>
</evidence>
<proteinExistence type="predicted"/>
<dbReference type="EMBL" id="JAJGAK010000006">
    <property type="protein sequence ID" value="MCC8364666.1"/>
    <property type="molecule type" value="Genomic_DNA"/>
</dbReference>
<evidence type="ECO:0000256" key="1">
    <source>
        <dbReference type="SAM" id="SignalP"/>
    </source>
</evidence>
<dbReference type="RefSeq" id="WP_230528466.1">
    <property type="nucleotide sequence ID" value="NZ_JAJGAK010000006.1"/>
</dbReference>
<evidence type="ECO:0008006" key="4">
    <source>
        <dbReference type="Google" id="ProtNLM"/>
    </source>
</evidence>